<keyword evidence="4" id="KW-1185">Reference proteome</keyword>
<feature type="chain" id="PRO_5013268736" evidence="1">
    <location>
        <begin position="24"/>
        <end position="541"/>
    </location>
</feature>
<protein>
    <submittedName>
        <fullName evidence="3">Membrane-bound lytic murein transglycosylase D</fullName>
    </submittedName>
</protein>
<dbReference type="PANTHER" id="PTHR33734">
    <property type="entry name" value="LYSM DOMAIN-CONTAINING GPI-ANCHORED PROTEIN 2"/>
    <property type="match status" value="1"/>
</dbReference>
<dbReference type="STRING" id="1122189.SAMN02745165_00415"/>
<evidence type="ECO:0000256" key="1">
    <source>
        <dbReference type="SAM" id="SignalP"/>
    </source>
</evidence>
<dbReference type="SMART" id="SM00257">
    <property type="entry name" value="LysM"/>
    <property type="match status" value="3"/>
</dbReference>
<dbReference type="Gene3D" id="3.10.350.10">
    <property type="entry name" value="LysM domain"/>
    <property type="match status" value="3"/>
</dbReference>
<sequence>MLRFFLVTLLLFGLGGCFTPAPKQVDILPGAAPETAQTEESVTGEITPAQVDAAVEEAVEVLNQQPLVLPIEPPAVVIEETIDIPVLPYWGDFPLSDHPRVDKLYKLYTGNARKTFGNWLKRAGLYIPMIQKVFEEEEVPLDLAYLAMIESGFNVRAYSWAHAAGPWQFIESTAKLYDMKNDWWQDQRCDIEKATHAAAQHLKYLHQRFDGDWYLAVAAYNAGGGKVRKAIRKKGSRDYWDLVDGKVLREETKNYIPKLIAALKVVKDLDAAGFGDLEVHEPIEYETVSIPSSTDLDVVARFCDVDYATIKALNPQLKRWSTPPGCKNYQLKVPAGTAEQFNLLYAELPKDQRARYHRHQIKSGDTLGKLARTYRIQIDDIITLNNIENPRALKIGQNLILPLQENFTSLPVDSLADNYQRSYRKTYTVRSGDSLWKIAKRFGVSEKELRVWNRLGWSNMLKPGQKLAVSKPRGRTKVASRKVGPAKKVVYSVRPGDSLWKIGRQFDVELDMIRLWNDLSHGQVLRPGQKLTLMVPTSGQG</sequence>
<feature type="domain" description="LysM" evidence="2">
    <location>
        <begin position="357"/>
        <end position="401"/>
    </location>
</feature>
<proteinExistence type="predicted"/>
<dbReference type="RefSeq" id="WP_072905356.1">
    <property type="nucleotide sequence ID" value="NZ_FQZT01000001.1"/>
</dbReference>
<keyword evidence="1" id="KW-0732">Signal</keyword>
<dbReference type="SUPFAM" id="SSF53955">
    <property type="entry name" value="Lysozyme-like"/>
    <property type="match status" value="1"/>
</dbReference>
<dbReference type="InterPro" id="IPR018392">
    <property type="entry name" value="LysM"/>
</dbReference>
<dbReference type="InterPro" id="IPR023346">
    <property type="entry name" value="Lysozyme-like_dom_sf"/>
</dbReference>
<accession>A0A1M6C5Q5</accession>
<dbReference type="AlphaFoldDB" id="A0A1M6C5Q5"/>
<dbReference type="Proteomes" id="UP000184171">
    <property type="component" value="Unassembled WGS sequence"/>
</dbReference>
<dbReference type="InterPro" id="IPR036779">
    <property type="entry name" value="LysM_dom_sf"/>
</dbReference>
<dbReference type="SUPFAM" id="SSF54106">
    <property type="entry name" value="LysM domain"/>
    <property type="match status" value="3"/>
</dbReference>
<dbReference type="PANTHER" id="PTHR33734:SF22">
    <property type="entry name" value="MEMBRANE-BOUND LYTIC MUREIN TRANSGLYCOSYLASE D"/>
    <property type="match status" value="1"/>
</dbReference>
<dbReference type="CDD" id="cd16894">
    <property type="entry name" value="MltD-like"/>
    <property type="match status" value="1"/>
</dbReference>
<evidence type="ECO:0000313" key="4">
    <source>
        <dbReference type="Proteomes" id="UP000184171"/>
    </source>
</evidence>
<dbReference type="Pfam" id="PF01464">
    <property type="entry name" value="SLT"/>
    <property type="match status" value="1"/>
</dbReference>
<dbReference type="OrthoDB" id="9815002at2"/>
<dbReference type="Gene3D" id="1.10.530.10">
    <property type="match status" value="1"/>
</dbReference>
<gene>
    <name evidence="3" type="ORF">SAMN02745165_00415</name>
</gene>
<dbReference type="CDD" id="cd00118">
    <property type="entry name" value="LysM"/>
    <property type="match status" value="3"/>
</dbReference>
<feature type="signal peptide" evidence="1">
    <location>
        <begin position="1"/>
        <end position="23"/>
    </location>
</feature>
<feature type="domain" description="LysM" evidence="2">
    <location>
        <begin position="425"/>
        <end position="469"/>
    </location>
</feature>
<dbReference type="GO" id="GO:0008932">
    <property type="term" value="F:lytic endotransglycosylase activity"/>
    <property type="evidence" value="ECO:0007669"/>
    <property type="project" value="TreeGrafter"/>
</dbReference>
<reference evidence="3 4" key="1">
    <citation type="submission" date="2016-11" db="EMBL/GenBank/DDBJ databases">
        <authorList>
            <person name="Jaros S."/>
            <person name="Januszkiewicz K."/>
            <person name="Wedrychowicz H."/>
        </authorList>
    </citation>
    <scope>NUCLEOTIDE SEQUENCE [LARGE SCALE GENOMIC DNA]</scope>
    <source>
        <strain evidence="3 4">DSM 5091</strain>
    </source>
</reference>
<feature type="domain" description="LysM" evidence="2">
    <location>
        <begin position="489"/>
        <end position="533"/>
    </location>
</feature>
<evidence type="ECO:0000313" key="3">
    <source>
        <dbReference type="EMBL" id="SHI56292.1"/>
    </source>
</evidence>
<dbReference type="InterPro" id="IPR008258">
    <property type="entry name" value="Transglycosylase_SLT_dom_1"/>
</dbReference>
<name>A0A1M6C5Q5_MALRU</name>
<organism evidence="3 4">
    <name type="scientific">Malonomonas rubra DSM 5091</name>
    <dbReference type="NCBI Taxonomy" id="1122189"/>
    <lineage>
        <taxon>Bacteria</taxon>
        <taxon>Pseudomonadati</taxon>
        <taxon>Thermodesulfobacteriota</taxon>
        <taxon>Desulfuromonadia</taxon>
        <taxon>Desulfuromonadales</taxon>
        <taxon>Geopsychrobacteraceae</taxon>
        <taxon>Malonomonas</taxon>
    </lineage>
</organism>
<dbReference type="Pfam" id="PF01476">
    <property type="entry name" value="LysM"/>
    <property type="match status" value="3"/>
</dbReference>
<dbReference type="PROSITE" id="PS51257">
    <property type="entry name" value="PROKAR_LIPOPROTEIN"/>
    <property type="match status" value="1"/>
</dbReference>
<dbReference type="PROSITE" id="PS51782">
    <property type="entry name" value="LYSM"/>
    <property type="match status" value="3"/>
</dbReference>
<evidence type="ECO:0000259" key="2">
    <source>
        <dbReference type="PROSITE" id="PS51782"/>
    </source>
</evidence>
<dbReference type="EMBL" id="FQZT01000001">
    <property type="protein sequence ID" value="SHI56292.1"/>
    <property type="molecule type" value="Genomic_DNA"/>
</dbReference>